<keyword evidence="3" id="KW-1185">Reference proteome</keyword>
<dbReference type="InterPro" id="IPR048037">
    <property type="entry name" value="DmmA-like_C"/>
</dbReference>
<keyword evidence="2" id="KW-0503">Monooxygenase</keyword>
<dbReference type="EMBL" id="JBHSNS010000005">
    <property type="protein sequence ID" value="MFC5729731.1"/>
    <property type="molecule type" value="Genomic_DNA"/>
</dbReference>
<feature type="domain" description="Dimethylamine monooxygenase subunit DmmA-like C-terminal" evidence="1">
    <location>
        <begin position="132"/>
        <end position="174"/>
    </location>
</feature>
<name>A0ABW0ZFQ9_9ACTN</name>
<evidence type="ECO:0000313" key="3">
    <source>
        <dbReference type="Proteomes" id="UP001596072"/>
    </source>
</evidence>
<reference evidence="3" key="1">
    <citation type="journal article" date="2019" name="Int. J. Syst. Evol. Microbiol.">
        <title>The Global Catalogue of Microorganisms (GCM) 10K type strain sequencing project: providing services to taxonomists for standard genome sequencing and annotation.</title>
        <authorList>
            <consortium name="The Broad Institute Genomics Platform"/>
            <consortium name="The Broad Institute Genome Sequencing Center for Infectious Disease"/>
            <person name="Wu L."/>
            <person name="Ma J."/>
        </authorList>
    </citation>
    <scope>NUCLEOTIDE SEQUENCE [LARGE SCALE GENOMIC DNA]</scope>
    <source>
        <strain evidence="3">YIM 94188</strain>
    </source>
</reference>
<keyword evidence="2" id="KW-0560">Oxidoreductase</keyword>
<dbReference type="Pfam" id="PF22289">
    <property type="entry name" value="DmmA-like_C"/>
    <property type="match status" value="1"/>
</dbReference>
<gene>
    <name evidence="2" type="ORF">ACFPQB_12455</name>
</gene>
<evidence type="ECO:0000259" key="1">
    <source>
        <dbReference type="Pfam" id="PF22289"/>
    </source>
</evidence>
<proteinExistence type="predicted"/>
<dbReference type="RefSeq" id="WP_206056132.1">
    <property type="nucleotide sequence ID" value="NZ_JBHSNS010000005.1"/>
</dbReference>
<evidence type="ECO:0000313" key="2">
    <source>
        <dbReference type="EMBL" id="MFC5729731.1"/>
    </source>
</evidence>
<accession>A0ABW0ZFQ9</accession>
<protein>
    <submittedName>
        <fullName evidence="2">Dimethylamine monooxygenase subunit DmmA family protein</fullName>
    </submittedName>
</protein>
<dbReference type="Proteomes" id="UP001596072">
    <property type="component" value="Unassembled WGS sequence"/>
</dbReference>
<dbReference type="GO" id="GO:0004497">
    <property type="term" value="F:monooxygenase activity"/>
    <property type="evidence" value="ECO:0007669"/>
    <property type="project" value="UniProtKB-KW"/>
</dbReference>
<organism evidence="2 3">
    <name type="scientific">Nocardioides vastitatis</name>
    <dbReference type="NCBI Taxonomy" id="2568655"/>
    <lineage>
        <taxon>Bacteria</taxon>
        <taxon>Bacillati</taxon>
        <taxon>Actinomycetota</taxon>
        <taxon>Actinomycetes</taxon>
        <taxon>Propionibacteriales</taxon>
        <taxon>Nocardioidaceae</taxon>
        <taxon>Nocardioides</taxon>
    </lineage>
</organism>
<dbReference type="NCBIfam" id="NF041259">
    <property type="entry name" value="mono_DmmA_fam"/>
    <property type="match status" value="1"/>
</dbReference>
<sequence length="196" mass="20733">MTADQAARTGVVHPPALSLPVWPDTPEPVDPTGASYLVLALGGTPETARVARRWVGVAESMAATTLGVLDGIDTPADREILDRLLATARTGVRLMIVGGQYDVLLTLSAARAAGLVPAELRSFVTSTAELPVYCAHCRDTHRVEGAPGDEVTCKGCARVLQIHHHLAGALGSFLASDARASELPSDQWEPAERRPR</sequence>
<comment type="caution">
    <text evidence="2">The sequence shown here is derived from an EMBL/GenBank/DDBJ whole genome shotgun (WGS) entry which is preliminary data.</text>
</comment>